<keyword evidence="4" id="KW-0378">Hydrolase</keyword>
<evidence type="ECO:0000313" key="7">
    <source>
        <dbReference type="Proteomes" id="UP000645217"/>
    </source>
</evidence>
<keyword evidence="7" id="KW-1185">Reference proteome</keyword>
<accession>A0A917QYT2</accession>
<feature type="compositionally biased region" description="Basic and acidic residues" evidence="5">
    <location>
        <begin position="193"/>
        <end position="213"/>
    </location>
</feature>
<dbReference type="GO" id="GO:0008047">
    <property type="term" value="F:enzyme activator activity"/>
    <property type="evidence" value="ECO:0007669"/>
    <property type="project" value="InterPro"/>
</dbReference>
<gene>
    <name evidence="6" type="ORF">GCM10007964_18470</name>
</gene>
<dbReference type="SUPFAM" id="SSF53163">
    <property type="entry name" value="HybD-like"/>
    <property type="match status" value="1"/>
</dbReference>
<evidence type="ECO:0000256" key="2">
    <source>
        <dbReference type="ARBA" id="ARBA00022670"/>
    </source>
</evidence>
<dbReference type="PANTHER" id="PTHR30302">
    <property type="entry name" value="HYDROGENASE 1 MATURATION PROTEASE"/>
    <property type="match status" value="1"/>
</dbReference>
<evidence type="ECO:0000313" key="6">
    <source>
        <dbReference type="EMBL" id="GGK75960.1"/>
    </source>
</evidence>
<dbReference type="AlphaFoldDB" id="A0A917QYT2"/>
<reference evidence="6" key="1">
    <citation type="journal article" date="2014" name="Int. J. Syst. Evol. Microbiol.">
        <title>Complete genome sequence of Corynebacterium casei LMG S-19264T (=DSM 44701T), isolated from a smear-ripened cheese.</title>
        <authorList>
            <consortium name="US DOE Joint Genome Institute (JGI-PGF)"/>
            <person name="Walter F."/>
            <person name="Albersmeier A."/>
            <person name="Kalinowski J."/>
            <person name="Ruckert C."/>
        </authorList>
    </citation>
    <scope>NUCLEOTIDE SEQUENCE</scope>
    <source>
        <strain evidence="6">JCM 13064</strain>
    </source>
</reference>
<sequence>MNVLVAGVGNVFLGDDGFGVAVARHLAAAGVPEGVMVSDFGIRGVHLAYELTGGRYDLAVLVDTVAARDDPPGTLRVLLPSPDQAPGTFVDAHDMTPDAVLALAGTFGRPVVPVLLVGCAPADVSPGMELSPPVAAAVGPAADLVLDLIADLPPEISAELAAGAGGARAVAPTASRAADRTAGRQGVRTGGGAEEHTGEEMADEASVHADRHGGDRRHRVPVDPRHQAVHEDPPDVSAAPATAAEPAPARRPQGAGGGGRGVADTDLEIEKR</sequence>
<organism evidence="6 7">
    <name type="scientific">Sphaerisporangium melleum</name>
    <dbReference type="NCBI Taxonomy" id="321316"/>
    <lineage>
        <taxon>Bacteria</taxon>
        <taxon>Bacillati</taxon>
        <taxon>Actinomycetota</taxon>
        <taxon>Actinomycetes</taxon>
        <taxon>Streptosporangiales</taxon>
        <taxon>Streptosporangiaceae</taxon>
        <taxon>Sphaerisporangium</taxon>
    </lineage>
</organism>
<comment type="similarity">
    <text evidence="1">Belongs to the peptidase A31 family.</text>
</comment>
<dbReference type="EMBL" id="BMNT01000008">
    <property type="protein sequence ID" value="GGK75960.1"/>
    <property type="molecule type" value="Genomic_DNA"/>
</dbReference>
<evidence type="ECO:0000256" key="5">
    <source>
        <dbReference type="SAM" id="MobiDB-lite"/>
    </source>
</evidence>
<dbReference type="InterPro" id="IPR023430">
    <property type="entry name" value="Pept_HybD-like_dom_sf"/>
</dbReference>
<dbReference type="PRINTS" id="PR00446">
    <property type="entry name" value="HYDRGNUPTAKE"/>
</dbReference>
<dbReference type="GO" id="GO:0016485">
    <property type="term" value="P:protein processing"/>
    <property type="evidence" value="ECO:0007669"/>
    <property type="project" value="TreeGrafter"/>
</dbReference>
<dbReference type="PANTHER" id="PTHR30302:SF1">
    <property type="entry name" value="HYDROGENASE 2 MATURATION PROTEASE"/>
    <property type="match status" value="1"/>
</dbReference>
<dbReference type="InterPro" id="IPR000671">
    <property type="entry name" value="Peptidase_A31"/>
</dbReference>
<comment type="caution">
    <text evidence="6">The sequence shown here is derived from an EMBL/GenBank/DDBJ whole genome shotgun (WGS) entry which is preliminary data.</text>
</comment>
<feature type="compositionally biased region" description="Low complexity" evidence="5">
    <location>
        <begin position="238"/>
        <end position="253"/>
    </location>
</feature>
<evidence type="ECO:0008006" key="8">
    <source>
        <dbReference type="Google" id="ProtNLM"/>
    </source>
</evidence>
<keyword evidence="2" id="KW-0645">Protease</keyword>
<protein>
    <recommendedName>
        <fullName evidence="8">Hydrogenase maturation protease</fullName>
    </recommendedName>
</protein>
<reference evidence="6" key="2">
    <citation type="submission" date="2020-09" db="EMBL/GenBank/DDBJ databases">
        <authorList>
            <person name="Sun Q."/>
            <person name="Ohkuma M."/>
        </authorList>
    </citation>
    <scope>NUCLEOTIDE SEQUENCE</scope>
    <source>
        <strain evidence="6">JCM 13064</strain>
    </source>
</reference>
<proteinExistence type="inferred from homology"/>
<dbReference type="Gene3D" id="3.40.50.1450">
    <property type="entry name" value="HybD-like"/>
    <property type="match status" value="1"/>
</dbReference>
<dbReference type="Proteomes" id="UP000645217">
    <property type="component" value="Unassembled WGS sequence"/>
</dbReference>
<name>A0A917QYT2_9ACTN</name>
<evidence type="ECO:0000256" key="4">
    <source>
        <dbReference type="ARBA" id="ARBA00022801"/>
    </source>
</evidence>
<feature type="region of interest" description="Disordered" evidence="5">
    <location>
        <begin position="168"/>
        <end position="272"/>
    </location>
</feature>
<dbReference type="NCBIfam" id="TIGR00072">
    <property type="entry name" value="hydrog_prot"/>
    <property type="match status" value="1"/>
</dbReference>
<feature type="compositionally biased region" description="Basic and acidic residues" evidence="5">
    <location>
        <begin position="220"/>
        <end position="233"/>
    </location>
</feature>
<dbReference type="Pfam" id="PF01750">
    <property type="entry name" value="HycI"/>
    <property type="match status" value="1"/>
</dbReference>
<dbReference type="GO" id="GO:0004190">
    <property type="term" value="F:aspartic-type endopeptidase activity"/>
    <property type="evidence" value="ECO:0007669"/>
    <property type="project" value="UniProtKB-KW"/>
</dbReference>
<evidence type="ECO:0000256" key="3">
    <source>
        <dbReference type="ARBA" id="ARBA00022750"/>
    </source>
</evidence>
<keyword evidence="3" id="KW-0064">Aspartyl protease</keyword>
<evidence type="ECO:0000256" key="1">
    <source>
        <dbReference type="ARBA" id="ARBA00006814"/>
    </source>
</evidence>